<evidence type="ECO:0000313" key="4">
    <source>
        <dbReference type="Proteomes" id="UP000236161"/>
    </source>
</evidence>
<dbReference type="PANTHER" id="PTHR47926">
    <property type="entry name" value="PENTATRICOPEPTIDE REPEAT-CONTAINING PROTEIN"/>
    <property type="match status" value="1"/>
</dbReference>
<dbReference type="Pfam" id="PF13041">
    <property type="entry name" value="PPR_2"/>
    <property type="match status" value="2"/>
</dbReference>
<dbReference type="GO" id="GO:0048731">
    <property type="term" value="P:system development"/>
    <property type="evidence" value="ECO:0007669"/>
    <property type="project" value="UniProtKB-ARBA"/>
</dbReference>
<protein>
    <submittedName>
        <fullName evidence="3">Pentatricopeptide repeat-containing protein</fullName>
        <ecNumber evidence="3">3.6.1.-</ecNumber>
    </submittedName>
</protein>
<proteinExistence type="predicted"/>
<reference evidence="3 4" key="1">
    <citation type="journal article" date="2017" name="Nature">
        <title>The Apostasia genome and the evolution of orchids.</title>
        <authorList>
            <person name="Zhang G.Q."/>
            <person name="Liu K.W."/>
            <person name="Li Z."/>
            <person name="Lohaus R."/>
            <person name="Hsiao Y.Y."/>
            <person name="Niu S.C."/>
            <person name="Wang J.Y."/>
            <person name="Lin Y.C."/>
            <person name="Xu Q."/>
            <person name="Chen L.J."/>
            <person name="Yoshida K."/>
            <person name="Fujiwara S."/>
            <person name="Wang Z.W."/>
            <person name="Zhang Y.Q."/>
            <person name="Mitsuda N."/>
            <person name="Wang M."/>
            <person name="Liu G.H."/>
            <person name="Pecoraro L."/>
            <person name="Huang H.X."/>
            <person name="Xiao X.J."/>
            <person name="Lin M."/>
            <person name="Wu X.Y."/>
            <person name="Wu W.L."/>
            <person name="Chen Y.Y."/>
            <person name="Chang S.B."/>
            <person name="Sakamoto S."/>
            <person name="Ohme-Takagi M."/>
            <person name="Yagi M."/>
            <person name="Zeng S.J."/>
            <person name="Shen C.Y."/>
            <person name="Yeh C.M."/>
            <person name="Luo Y.B."/>
            <person name="Tsai W.C."/>
            <person name="Van de Peer Y."/>
            <person name="Liu Z.J."/>
        </authorList>
    </citation>
    <scope>NUCLEOTIDE SEQUENCE [LARGE SCALE GENOMIC DNA]</scope>
    <source>
        <strain evidence="4">cv. Shenzhen</strain>
        <tissue evidence="3">Stem</tissue>
    </source>
</reference>
<name>A0A2I0AC01_9ASPA</name>
<organism evidence="3 4">
    <name type="scientific">Apostasia shenzhenica</name>
    <dbReference type="NCBI Taxonomy" id="1088818"/>
    <lineage>
        <taxon>Eukaryota</taxon>
        <taxon>Viridiplantae</taxon>
        <taxon>Streptophyta</taxon>
        <taxon>Embryophyta</taxon>
        <taxon>Tracheophyta</taxon>
        <taxon>Spermatophyta</taxon>
        <taxon>Magnoliopsida</taxon>
        <taxon>Liliopsida</taxon>
        <taxon>Asparagales</taxon>
        <taxon>Orchidaceae</taxon>
        <taxon>Apostasioideae</taxon>
        <taxon>Apostasia</taxon>
    </lineage>
</organism>
<gene>
    <name evidence="3" type="primary">PCMP-E6</name>
    <name evidence="3" type="ORF">AXF42_Ash018990</name>
</gene>
<dbReference type="InterPro" id="IPR046960">
    <property type="entry name" value="PPR_At4g14850-like_plant"/>
</dbReference>
<dbReference type="AlphaFoldDB" id="A0A2I0AC01"/>
<accession>A0A2I0AC01</accession>
<keyword evidence="1" id="KW-0677">Repeat</keyword>
<dbReference type="FunFam" id="1.25.40.10:FF:000090">
    <property type="entry name" value="Pentatricopeptide repeat-containing protein, chloroplastic"/>
    <property type="match status" value="1"/>
</dbReference>
<feature type="repeat" description="PPR" evidence="2">
    <location>
        <begin position="107"/>
        <end position="141"/>
    </location>
</feature>
<dbReference type="GO" id="GO:0016787">
    <property type="term" value="F:hydrolase activity"/>
    <property type="evidence" value="ECO:0007669"/>
    <property type="project" value="UniProtKB-KW"/>
</dbReference>
<evidence type="ECO:0000313" key="3">
    <source>
        <dbReference type="EMBL" id="PKA53082.1"/>
    </source>
</evidence>
<keyword evidence="3" id="KW-0378">Hydrolase</keyword>
<dbReference type="GO" id="GO:0003723">
    <property type="term" value="F:RNA binding"/>
    <property type="evidence" value="ECO:0007669"/>
    <property type="project" value="InterPro"/>
</dbReference>
<dbReference type="InterPro" id="IPR046848">
    <property type="entry name" value="E_motif"/>
</dbReference>
<dbReference type="Pfam" id="PF01535">
    <property type="entry name" value="PPR"/>
    <property type="match status" value="5"/>
</dbReference>
<dbReference type="EC" id="3.6.1.-" evidence="3"/>
<dbReference type="PROSITE" id="PS51375">
    <property type="entry name" value="PPR"/>
    <property type="match status" value="6"/>
</dbReference>
<dbReference type="InterPro" id="IPR011990">
    <property type="entry name" value="TPR-like_helical_dom_sf"/>
</dbReference>
<sequence>MLFLKERRRIPSNGHNRSIYQFCTIQRRNRDDPGPSSSSSWTRAIRTFAELRRYRRVLSLYAQMNQAGHHPDPFSISAALKACARLRSLAAAAAIHGQIHKLGYLADVYAQTALVGLYAKIDSAEIAWKVFDEMPKRNVVSWNSILSAHLRTADVLAARRVFDEMPVKDVVSWNSMASGYARAGDMERATELFQAMPERNSASWNGMISAWIERGDMDSARKLFDEMPVRSNVSWIAMISGYSQSGDVSSAEELFEMMEAKDLFTWNAMIACYTQNGFPKEAIQLFNRMQKSDAECLPDEMTLSSVISACSQLGDMELGLLIKSYMSSVGIELDDHLRTAFIDLFSKCGVIDHAFELFYNLRERDLVAYSAMILGCGINGRCVEAVRLFGEMQELNIAPNSVTFTGLLTAYNHAGLVNEGRKCFASMSIEHHLPPSIDHYAIMVDLLGRKGRLGEAYQLIKGMQLDPHVGVWGALLYACRLHGNVELGEIAANKCFELEPEAAGYYVILANIYAESGQHEKAKNLRKVMVERGLTKVPGCSWAEPE</sequence>
<dbReference type="InterPro" id="IPR002885">
    <property type="entry name" value="PPR_rpt"/>
</dbReference>
<dbReference type="EMBL" id="KZ452000">
    <property type="protein sequence ID" value="PKA53082.1"/>
    <property type="molecule type" value="Genomic_DNA"/>
</dbReference>
<feature type="repeat" description="PPR" evidence="2">
    <location>
        <begin position="169"/>
        <end position="203"/>
    </location>
</feature>
<evidence type="ECO:0000256" key="1">
    <source>
        <dbReference type="ARBA" id="ARBA00022737"/>
    </source>
</evidence>
<feature type="repeat" description="PPR" evidence="2">
    <location>
        <begin position="37"/>
        <end position="71"/>
    </location>
</feature>
<feature type="repeat" description="PPR" evidence="2">
    <location>
        <begin position="231"/>
        <end position="261"/>
    </location>
</feature>
<dbReference type="Proteomes" id="UP000236161">
    <property type="component" value="Unassembled WGS sequence"/>
</dbReference>
<dbReference type="PANTHER" id="PTHR47926:SF545">
    <property type="entry name" value="PENTACOTRIPEPTIDE-REPEAT REGION OF PRORP DOMAIN-CONTAINING PROTEIN"/>
    <property type="match status" value="1"/>
</dbReference>
<dbReference type="SUPFAM" id="SSF48452">
    <property type="entry name" value="TPR-like"/>
    <property type="match status" value="1"/>
</dbReference>
<evidence type="ECO:0000256" key="2">
    <source>
        <dbReference type="PROSITE-ProRule" id="PRU00708"/>
    </source>
</evidence>
<dbReference type="Gene3D" id="1.25.40.10">
    <property type="entry name" value="Tetratricopeptide repeat domain"/>
    <property type="match status" value="4"/>
</dbReference>
<dbReference type="OrthoDB" id="185373at2759"/>
<feature type="repeat" description="PPR" evidence="2">
    <location>
        <begin position="262"/>
        <end position="296"/>
    </location>
</feature>
<dbReference type="FunFam" id="1.25.40.10:FF:000125">
    <property type="entry name" value="Pentatricopeptide repeat-containing protein"/>
    <property type="match status" value="1"/>
</dbReference>
<dbReference type="GO" id="GO:0009451">
    <property type="term" value="P:RNA modification"/>
    <property type="evidence" value="ECO:0007669"/>
    <property type="project" value="InterPro"/>
</dbReference>
<feature type="repeat" description="PPR" evidence="2">
    <location>
        <begin position="365"/>
        <end position="399"/>
    </location>
</feature>
<keyword evidence="4" id="KW-1185">Reference proteome</keyword>
<dbReference type="NCBIfam" id="TIGR00756">
    <property type="entry name" value="PPR"/>
    <property type="match status" value="6"/>
</dbReference>
<dbReference type="Pfam" id="PF20431">
    <property type="entry name" value="E_motif"/>
    <property type="match status" value="1"/>
</dbReference>